<dbReference type="InterPro" id="IPR020845">
    <property type="entry name" value="AMP-binding_CS"/>
</dbReference>
<dbReference type="SUPFAM" id="SSF52777">
    <property type="entry name" value="CoA-dependent acyltransferases"/>
    <property type="match status" value="4"/>
</dbReference>
<dbReference type="GO" id="GO:0017000">
    <property type="term" value="P:antibiotic biosynthetic process"/>
    <property type="evidence" value="ECO:0007669"/>
    <property type="project" value="UniProtKB-ARBA"/>
</dbReference>
<dbReference type="PANTHER" id="PTHR45527:SF1">
    <property type="entry name" value="FATTY ACID SYNTHASE"/>
    <property type="match status" value="1"/>
</dbReference>
<dbReference type="PANTHER" id="PTHR45527">
    <property type="entry name" value="NONRIBOSOMAL PEPTIDE SYNTHETASE"/>
    <property type="match status" value="1"/>
</dbReference>
<dbReference type="Gene3D" id="1.10.1200.10">
    <property type="entry name" value="ACP-like"/>
    <property type="match status" value="1"/>
</dbReference>
<comment type="cofactor">
    <cofactor evidence="1">
        <name>pantetheine 4'-phosphate</name>
        <dbReference type="ChEBI" id="CHEBI:47942"/>
    </cofactor>
</comment>
<dbReference type="FunFam" id="1.10.1200.10:FF:000005">
    <property type="entry name" value="Nonribosomal peptide synthetase 1"/>
    <property type="match status" value="2"/>
</dbReference>
<organism evidence="6">
    <name type="scientific">Streptomyces sp. R21</name>
    <dbReference type="NCBI Taxonomy" id="3238627"/>
    <lineage>
        <taxon>Bacteria</taxon>
        <taxon>Bacillati</taxon>
        <taxon>Actinomycetota</taxon>
        <taxon>Actinomycetes</taxon>
        <taxon>Kitasatosporales</taxon>
        <taxon>Streptomycetaceae</taxon>
        <taxon>Streptomyces</taxon>
    </lineage>
</organism>
<dbReference type="NCBIfam" id="TIGR01733">
    <property type="entry name" value="AA-adenyl-dom"/>
    <property type="match status" value="2"/>
</dbReference>
<comment type="similarity">
    <text evidence="2">Belongs to the ATP-dependent AMP-binding enzyme family.</text>
</comment>
<evidence type="ECO:0000256" key="4">
    <source>
        <dbReference type="ARBA" id="ARBA00022553"/>
    </source>
</evidence>
<dbReference type="Gene3D" id="3.40.50.1820">
    <property type="entry name" value="alpha/beta hydrolase"/>
    <property type="match status" value="1"/>
</dbReference>
<keyword evidence="3" id="KW-0596">Phosphopantetheine</keyword>
<dbReference type="Gene3D" id="3.30.559.30">
    <property type="entry name" value="Nonribosomal peptide synthetase, condensation domain"/>
    <property type="match status" value="2"/>
</dbReference>
<dbReference type="Gene3D" id="3.40.50.980">
    <property type="match status" value="4"/>
</dbReference>
<protein>
    <submittedName>
        <fullName evidence="6">Amino acid adenylation domain-containing protein</fullName>
    </submittedName>
</protein>
<dbReference type="GO" id="GO:0003824">
    <property type="term" value="F:catalytic activity"/>
    <property type="evidence" value="ECO:0007669"/>
    <property type="project" value="InterPro"/>
</dbReference>
<sequence length="2147" mass="230266">MKQRSLEAVLPLSPLQQGMLFHALYDGEGVDFYNMQAPFELTGDLDAAALRKACAAVLDRHSSLRAGFLQRRSGEAVQAVAAKVELPWAEADLSAFGEREQRARLARLLAEDRERRFDMRRPPLVRFTLVRLAPERHVLVVTNHHILVDGWSLPIVIRDVFRSYARGGDASGLEPVAPFSDYLGWLQEQDRQEAERAWRGALAGVAQPALVAPGAGSGSEAGRQQRVSAELPEDFTAELTAAARGRGLTVNTLVQGAWALLVGLLTGLDDVVFGATVAGRPPEVEGVEGMVGLLINTVPVRVRLDPDTAVGTLLEGLQDQQAALSGYHYLGLADIHRAVGVSELFDTTVAFENYPLDPAMARDGLPGLRIALAQESVDDTPEGTHYPLSLAVYPGERLRLELNHRLDLFTDDEARDILARFRHLLEKVVTEPGTPVGRIGLLTPAELDQALRTWNDTAAPYPATTLPALFEDRARRGPEATAVVCGDTRLSFGEANARANRIARALVARGLGPDDLVALALPRTADTVVAILAILKSGAAYVPVDPEYPADRIDFLFQEARPALVLTDPESAQGLPAGGPARLLLGEALTGAGTGDDADLTDADRVRPLLPAHLAYVIYTSGSTGRPKGVAVEHRSLANMFHSHHTHFFAPETAAADGRPSRVALTNALVFDASWSQLLWMVAGHELHLVDDEVRKDPRALAEYVAQHRVDVLDTTPSFFLQLRSAGLLEGDGHRPRTLALGGEAVGEALWAELRATPGLSTYNLYGPAECTVDAMLCRVRDAAAPTIGRPADNIRLYLLDERMRPVPVGVEGELYLAGAGLARGYLGRSDLTAERFVADPFGAPGTRMYRTGDLGRRLADGTVTFAGRSDDQVKVRGFRIELGEIESVLAGHDTVDQVCVVVREDRPGVRRLVAYAVAAAGRTVDAAQLRAHTAAALPDYMVPAAVVALPALPLTHNGKLDRAALPAPEFTTGAASRPPRTERERVLCGLYTEALGAETVGIDDSFFDLGGDSITSMQLAARAREAGLLITPKDVFTHRTVAALAEAARELPSESVADARSYDGPLVTLDRHERAELELLSPDFTDVLPLTPLQEGMHFHAVLAEDGVDVYNTQRPLELEGELAPAVLRAACEALIARHPNLRAAFLRLQSGRPVQVVPESVALPWQDVDLRGLDADEQRERVAALMAEDRVRRFDMARPPLLRVTLVHLAENRHLFLLTHHHILLDGWSLPLFFRDLFAMYARGGDGSALPAPAPFRDYLGWLGDQDREAAEQVWRDAMAGLDEPTLVAPGADAAVAQVPELVAHRLDEPATAALTARARSLGLTLNTVLQGAWALVLGRHTGRHDVVFGATVAGRPAQLPGAGEMVGLLMNTNAVRVRLDPARPLGDELRRLQERQAALGDHQHVPLADVQRWTGIGELFDTVVGFENTPVDRTQVRRQVPGLRIAVDDTAAPGATHYPLSLVVVPGERTSLELNYRGDLFDRAGAQALLDRLRRVLDAFAADPATPVGRIDLLAPEERVRILQEWNATGRELPATTVPQLFEAQVRRAPGAPAVVLGEHTLTYAELNARANRLARLLLARGAGNETRVAIAVPRSPEAAVATMAVLKTGSAYLPIDTAYPKDRIAYMLQDSRPVLVLATRETATALPEVPGTEVLLVDGEDMAGADAGDLTDADRPGPLRPASAAYVIYTSGSTGRPKGVVVTHAGVASMVATQEDRIGAGPGGRVLLFASPSFDASVWELCTALLTGSCAVTAPADRLLPGPELARTVAEHRVSCLLLPPSSLAVMPEGGLPPGVTLVVGGEACAPELVERWSADRRMVNAYGPTESTVMATMSRPLAGREAPPMGAPVVNTHVYLLDDGLQPVPAGVPGELYIAGAGLARGYLGRPDLTAERFVADPFGAPGTRMYRSGDLARWRADGELEYLGRVDHQVKVRGFRIELGEIESVLAGHGAVGQVVVHVREDQPGVKRLVAYVIAAPDAAVDPVALRAHVAAALPEYMVPAAFVALDALPVTPSGKLDRGALPAPEFGGGAESREPRTELEKSLCDLFAEVLPVESVGIDDSFFDLGGDSIMSIQLVTRARKIGLGVTPRDVFTHKTVAELATAVTDLAAGPPEPTVLADPLVSLDQDELDEFVAGWENPK</sequence>
<dbReference type="SMART" id="SM00823">
    <property type="entry name" value="PKS_PP"/>
    <property type="match status" value="2"/>
</dbReference>
<dbReference type="InterPro" id="IPR036736">
    <property type="entry name" value="ACP-like_sf"/>
</dbReference>
<dbReference type="Pfam" id="PF13193">
    <property type="entry name" value="AMP-binding_C"/>
    <property type="match status" value="2"/>
</dbReference>
<dbReference type="Gene3D" id="3.30.300.30">
    <property type="match status" value="2"/>
</dbReference>
<dbReference type="FunFam" id="3.40.50.12780:FF:000012">
    <property type="entry name" value="Non-ribosomal peptide synthetase"/>
    <property type="match status" value="1"/>
</dbReference>
<dbReference type="PROSITE" id="PS00012">
    <property type="entry name" value="PHOSPHOPANTETHEINE"/>
    <property type="match status" value="2"/>
</dbReference>
<dbReference type="InterPro" id="IPR000873">
    <property type="entry name" value="AMP-dep_synth/lig_dom"/>
</dbReference>
<dbReference type="FunFam" id="3.40.50.980:FF:000001">
    <property type="entry name" value="Non-ribosomal peptide synthetase"/>
    <property type="match status" value="2"/>
</dbReference>
<dbReference type="InterPro" id="IPR009081">
    <property type="entry name" value="PP-bd_ACP"/>
</dbReference>
<dbReference type="FunFam" id="3.30.300.30:FF:000010">
    <property type="entry name" value="Enterobactin synthetase component F"/>
    <property type="match status" value="2"/>
</dbReference>
<evidence type="ECO:0000256" key="3">
    <source>
        <dbReference type="ARBA" id="ARBA00022450"/>
    </source>
</evidence>
<dbReference type="Pfam" id="PF00668">
    <property type="entry name" value="Condensation"/>
    <property type="match status" value="2"/>
</dbReference>
<gene>
    <name evidence="6" type="ORF">AB5J56_31525</name>
</gene>
<proteinExistence type="inferred from homology"/>
<dbReference type="InterPro" id="IPR020806">
    <property type="entry name" value="PKS_PP-bd"/>
</dbReference>
<dbReference type="InterPro" id="IPR029058">
    <property type="entry name" value="AB_hydrolase_fold"/>
</dbReference>
<dbReference type="CDD" id="cd19543">
    <property type="entry name" value="DCL_NRPS"/>
    <property type="match status" value="2"/>
</dbReference>
<dbReference type="RefSeq" id="WP_369237454.1">
    <property type="nucleotide sequence ID" value="NZ_CP163435.1"/>
</dbReference>
<dbReference type="FunFam" id="2.30.38.10:FF:000001">
    <property type="entry name" value="Non-ribosomal peptide synthetase PvdI"/>
    <property type="match status" value="2"/>
</dbReference>
<dbReference type="GO" id="GO:0031177">
    <property type="term" value="F:phosphopantetheine binding"/>
    <property type="evidence" value="ECO:0007669"/>
    <property type="project" value="InterPro"/>
</dbReference>
<dbReference type="Pfam" id="PF00501">
    <property type="entry name" value="AMP-binding"/>
    <property type="match status" value="2"/>
</dbReference>
<dbReference type="SUPFAM" id="SSF56801">
    <property type="entry name" value="Acetyl-CoA synthetase-like"/>
    <property type="match status" value="2"/>
</dbReference>
<name>A0AB39PGJ9_9ACTN</name>
<dbReference type="InterPro" id="IPR006162">
    <property type="entry name" value="Ppantetheine_attach_site"/>
</dbReference>
<dbReference type="CDD" id="cd17652">
    <property type="entry name" value="A_NRPS_CmdD_like"/>
    <property type="match status" value="1"/>
</dbReference>
<evidence type="ECO:0000256" key="1">
    <source>
        <dbReference type="ARBA" id="ARBA00001957"/>
    </source>
</evidence>
<dbReference type="GO" id="GO:0005829">
    <property type="term" value="C:cytosol"/>
    <property type="evidence" value="ECO:0007669"/>
    <property type="project" value="TreeGrafter"/>
</dbReference>
<dbReference type="InterPro" id="IPR045851">
    <property type="entry name" value="AMP-bd_C_sf"/>
</dbReference>
<dbReference type="Gene3D" id="3.30.559.10">
    <property type="entry name" value="Chloramphenicol acetyltransferase-like domain"/>
    <property type="match status" value="2"/>
</dbReference>
<dbReference type="InterPro" id="IPR001242">
    <property type="entry name" value="Condensation_dom"/>
</dbReference>
<dbReference type="Gene3D" id="2.30.38.10">
    <property type="entry name" value="Luciferase, Domain 3"/>
    <property type="match status" value="2"/>
</dbReference>
<accession>A0AB39PGJ9</accession>
<dbReference type="InterPro" id="IPR025110">
    <property type="entry name" value="AMP-bd_C"/>
</dbReference>
<feature type="domain" description="Carrier" evidence="5">
    <location>
        <begin position="979"/>
        <end position="1053"/>
    </location>
</feature>
<dbReference type="GO" id="GO:0043041">
    <property type="term" value="P:amino acid activation for nonribosomal peptide biosynthetic process"/>
    <property type="evidence" value="ECO:0007669"/>
    <property type="project" value="TreeGrafter"/>
</dbReference>
<reference evidence="6" key="1">
    <citation type="submission" date="2024-07" db="EMBL/GenBank/DDBJ databases">
        <authorList>
            <person name="Yu S.T."/>
        </authorList>
    </citation>
    <scope>NUCLEOTIDE SEQUENCE</scope>
    <source>
        <strain evidence="6">R21</strain>
    </source>
</reference>
<dbReference type="EMBL" id="CP163435">
    <property type="protein sequence ID" value="XDQ28938.1"/>
    <property type="molecule type" value="Genomic_DNA"/>
</dbReference>
<dbReference type="GO" id="GO:0044550">
    <property type="term" value="P:secondary metabolite biosynthetic process"/>
    <property type="evidence" value="ECO:0007669"/>
    <property type="project" value="UniProtKB-ARBA"/>
</dbReference>
<dbReference type="GO" id="GO:0008610">
    <property type="term" value="P:lipid biosynthetic process"/>
    <property type="evidence" value="ECO:0007669"/>
    <property type="project" value="UniProtKB-ARBA"/>
</dbReference>
<evidence type="ECO:0000313" key="6">
    <source>
        <dbReference type="EMBL" id="XDQ28938.1"/>
    </source>
</evidence>
<dbReference type="CDD" id="cd05930">
    <property type="entry name" value="A_NRPS"/>
    <property type="match status" value="1"/>
</dbReference>
<dbReference type="InterPro" id="IPR023213">
    <property type="entry name" value="CAT-like_dom_sf"/>
</dbReference>
<dbReference type="InterPro" id="IPR010071">
    <property type="entry name" value="AA_adenyl_dom"/>
</dbReference>
<dbReference type="Pfam" id="PF00550">
    <property type="entry name" value="PP-binding"/>
    <property type="match status" value="2"/>
</dbReference>
<evidence type="ECO:0000256" key="2">
    <source>
        <dbReference type="ARBA" id="ARBA00006432"/>
    </source>
</evidence>
<keyword evidence="4" id="KW-0597">Phosphoprotein</keyword>
<evidence type="ECO:0000259" key="5">
    <source>
        <dbReference type="PROSITE" id="PS50075"/>
    </source>
</evidence>
<dbReference type="PROSITE" id="PS00455">
    <property type="entry name" value="AMP_BINDING"/>
    <property type="match status" value="2"/>
</dbReference>
<dbReference type="PROSITE" id="PS50075">
    <property type="entry name" value="CARRIER"/>
    <property type="match status" value="2"/>
</dbReference>
<feature type="domain" description="Carrier" evidence="5">
    <location>
        <begin position="2041"/>
        <end position="2115"/>
    </location>
</feature>
<dbReference type="SUPFAM" id="SSF47336">
    <property type="entry name" value="ACP-like"/>
    <property type="match status" value="2"/>
</dbReference>